<evidence type="ECO:0000256" key="14">
    <source>
        <dbReference type="ARBA" id="ARBA00023136"/>
    </source>
</evidence>
<evidence type="ECO:0000256" key="7">
    <source>
        <dbReference type="ARBA" id="ARBA00022676"/>
    </source>
</evidence>
<dbReference type="FunFam" id="3.90.550.50:FF:000017">
    <property type="entry name" value="Glycoprotein-N-acetylgalactosamine 3-beta-galactosyltransferase 1"/>
    <property type="match status" value="1"/>
</dbReference>
<keyword evidence="16" id="KW-0325">Glycoprotein</keyword>
<evidence type="ECO:0000256" key="11">
    <source>
        <dbReference type="ARBA" id="ARBA00022741"/>
    </source>
</evidence>
<evidence type="ECO:0000256" key="16">
    <source>
        <dbReference type="ARBA" id="ARBA00023180"/>
    </source>
</evidence>
<comment type="subunit">
    <text evidence="5">Homodimer; disulfide-linked.</text>
</comment>
<evidence type="ECO:0000256" key="20">
    <source>
        <dbReference type="ARBA" id="ARBA00042009"/>
    </source>
</evidence>
<name>A0A3P6S2F3_LITSI</name>
<dbReference type="AlphaFoldDB" id="A0A3P6S2F3"/>
<dbReference type="EMBL" id="UYRX01000027">
    <property type="protein sequence ID" value="VDK69882.1"/>
    <property type="molecule type" value="Genomic_DNA"/>
</dbReference>
<evidence type="ECO:0000256" key="12">
    <source>
        <dbReference type="ARBA" id="ARBA00022968"/>
    </source>
</evidence>
<protein>
    <recommendedName>
        <fullName evidence="18">Glycoprotein-N-acetylgalactosamine 3-beta-galactosyltransferase 1</fullName>
        <ecNumber evidence="6">2.4.1.122</ecNumber>
    </recommendedName>
    <alternativeName>
        <fullName evidence="20">Core 1 O-glycan T-synthase</fullName>
    </alternativeName>
    <alternativeName>
        <fullName evidence="21">Core 1 UDP-galactose:N-acetylgalactosamine-alpha-R beta 1,3-galactosyltransferase 1</fullName>
    </alternativeName>
    <alternativeName>
        <fullName evidence="19">Core 1 beta1,3-galactosyltransferase 1</fullName>
    </alternativeName>
</protein>
<dbReference type="GO" id="GO:0016020">
    <property type="term" value="C:membrane"/>
    <property type="evidence" value="ECO:0007669"/>
    <property type="project" value="UniProtKB-SubCell"/>
</dbReference>
<keyword evidence="26" id="KW-1185">Reference proteome</keyword>
<dbReference type="InterPro" id="IPR018484">
    <property type="entry name" value="FGGY_N"/>
</dbReference>
<evidence type="ECO:0000313" key="26">
    <source>
        <dbReference type="Proteomes" id="UP000277928"/>
    </source>
</evidence>
<keyword evidence="12" id="KW-0735">Signal-anchor</keyword>
<dbReference type="InterPro" id="IPR043129">
    <property type="entry name" value="ATPase_NBD"/>
</dbReference>
<dbReference type="GO" id="GO:0005975">
    <property type="term" value="P:carbohydrate metabolic process"/>
    <property type="evidence" value="ECO:0007669"/>
    <property type="project" value="InterPro"/>
</dbReference>
<evidence type="ECO:0000259" key="24">
    <source>
        <dbReference type="Pfam" id="PF02434"/>
    </source>
</evidence>
<dbReference type="GO" id="GO:0016301">
    <property type="term" value="F:kinase activity"/>
    <property type="evidence" value="ECO:0007669"/>
    <property type="project" value="InterPro"/>
</dbReference>
<evidence type="ECO:0000256" key="22">
    <source>
        <dbReference type="ARBA" id="ARBA00059245"/>
    </source>
</evidence>
<dbReference type="Gene3D" id="3.30.420.40">
    <property type="match status" value="1"/>
</dbReference>
<keyword evidence="7" id="KW-0328">Glycosyltransferase</keyword>
<dbReference type="CDD" id="cd07777">
    <property type="entry name" value="ASKHA_NBD_FGGY_SHK"/>
    <property type="match status" value="1"/>
</dbReference>
<comment type="pathway">
    <text evidence="3">Protein modification; protein glycosylation.</text>
</comment>
<keyword evidence="14" id="KW-0472">Membrane</keyword>
<dbReference type="OrthoDB" id="414175at2759"/>
<reference evidence="25 26" key="1">
    <citation type="submission" date="2018-08" db="EMBL/GenBank/DDBJ databases">
        <authorList>
            <person name="Laetsch R D."/>
            <person name="Stevens L."/>
            <person name="Kumar S."/>
            <person name="Blaxter L. M."/>
        </authorList>
    </citation>
    <scope>NUCLEOTIDE SEQUENCE [LARGE SCALE GENOMIC DNA]</scope>
</reference>
<feature type="domain" description="Fringe-like glycosyltransferase" evidence="24">
    <location>
        <begin position="111"/>
        <end position="282"/>
    </location>
</feature>
<keyword evidence="9" id="KW-0812">Transmembrane</keyword>
<gene>
    <name evidence="25" type="ORF">NLS_LOCUS912</name>
</gene>
<evidence type="ECO:0000256" key="17">
    <source>
        <dbReference type="ARBA" id="ARBA00023211"/>
    </source>
</evidence>
<evidence type="ECO:0000256" key="1">
    <source>
        <dbReference type="ARBA" id="ARBA00001936"/>
    </source>
</evidence>
<organism evidence="25 26">
    <name type="scientific">Litomosoides sigmodontis</name>
    <name type="common">Filarial nematode worm</name>
    <dbReference type="NCBI Taxonomy" id="42156"/>
    <lineage>
        <taxon>Eukaryota</taxon>
        <taxon>Metazoa</taxon>
        <taxon>Ecdysozoa</taxon>
        <taxon>Nematoda</taxon>
        <taxon>Chromadorea</taxon>
        <taxon>Rhabditida</taxon>
        <taxon>Spirurina</taxon>
        <taxon>Spiruromorpha</taxon>
        <taxon>Filarioidea</taxon>
        <taxon>Onchocercidae</taxon>
        <taxon>Litomosoides</taxon>
    </lineage>
</organism>
<evidence type="ECO:0000256" key="6">
    <source>
        <dbReference type="ARBA" id="ARBA00012557"/>
    </source>
</evidence>
<dbReference type="GO" id="GO:0000166">
    <property type="term" value="F:nucleotide binding"/>
    <property type="evidence" value="ECO:0007669"/>
    <property type="project" value="UniProtKB-KW"/>
</dbReference>
<evidence type="ECO:0000256" key="15">
    <source>
        <dbReference type="ARBA" id="ARBA00023157"/>
    </source>
</evidence>
<dbReference type="PANTHER" id="PTHR23033">
    <property type="entry name" value="BETA1,3-GALACTOSYLTRANSFERASE"/>
    <property type="match status" value="1"/>
</dbReference>
<keyword evidence="15" id="KW-1015">Disulfide bond</keyword>
<comment type="similarity">
    <text evidence="4">Belongs to the glycosyltransferase 31 family. Beta3-Gal-T subfamily.</text>
</comment>
<dbReference type="UniPathway" id="UPA00378"/>
<sequence>MALKLFAKYLTPIRVDWVSLGNYTVTSPMAQLTAKQDPERISGHFDDAHNELEVDDSNAPTAAIYFHGNGTSLHDVIKVFKSYDYYLRHWKFLPFKDDDSIAKLLESKVRILCWILTGKQNHEKRARHVKATWSPRCSKYIFMSSEADPSLPSINLNISEGRDHLWAKTKAAFKYLHDFYIDDYDWFMKADDDTYVIVENLRFMLLAHDPNEPVWFGCKFKPFTKQGYMSGGAGYVLSRAALKKFVSEALPDPNKCKKGESGAEDAEIGKCLEKVGVKAGDSRDAEGHHRFLPFVPAHHLTPGHVDKNFWFWKYTYYPIEQGPECCSDYAISFHYVNPSLMYVLEYLVYHLRPFGITKRLNSQSMVAAYHLAVNNMGPDDVFKKVLALNKSVISVSQSSNESVMAKKAISMGDMDDHCQGTVNSKSNKALSDIEGVVDCTCYKGKISMDSAALGDFIGIDIGTTSIKCCILDSDGRILLEESVVHDAWLNHESHLHREQDPVKILQVLRSLMKSMKVKLSLNTTVSMTGQMHGIVLWNGEDLTKGKFNCSPLITWMDERVPKGFLDSLPRWDCGSLHVGFGMVTLAWLHSSGQLNPAWTCCGTIMDMVICYLSQSPNACIGIQNAFSWGYCSYNGRWTVSNELVPIALLPAVRSTEEIVGLVKRANFGLPTGAKLLASCGDLQSTVYPLVEPGTAVLNLGTSAQLCFLPAADRTDFSPLLTKPFFSGSGRKELIVAASMNGGNAINLIAEKVVEWASQLTSGAGDGDLRTYTGRMQVNIRIDSERYKILSVDLNAYI</sequence>
<evidence type="ECO:0000256" key="9">
    <source>
        <dbReference type="ARBA" id="ARBA00022692"/>
    </source>
</evidence>
<keyword evidence="10" id="KW-0479">Metal-binding</keyword>
<evidence type="ECO:0000256" key="21">
    <source>
        <dbReference type="ARBA" id="ARBA00043065"/>
    </source>
</evidence>
<evidence type="ECO:0000256" key="8">
    <source>
        <dbReference type="ARBA" id="ARBA00022679"/>
    </source>
</evidence>
<dbReference type="Proteomes" id="UP000277928">
    <property type="component" value="Unassembled WGS sequence"/>
</dbReference>
<dbReference type="Pfam" id="PF02434">
    <property type="entry name" value="Fringe"/>
    <property type="match status" value="1"/>
</dbReference>
<evidence type="ECO:0000256" key="5">
    <source>
        <dbReference type="ARBA" id="ARBA00011748"/>
    </source>
</evidence>
<evidence type="ECO:0000313" key="25">
    <source>
        <dbReference type="EMBL" id="VDK69882.1"/>
    </source>
</evidence>
<evidence type="ECO:0000256" key="13">
    <source>
        <dbReference type="ARBA" id="ARBA00022989"/>
    </source>
</evidence>
<evidence type="ECO:0000256" key="2">
    <source>
        <dbReference type="ARBA" id="ARBA00004606"/>
    </source>
</evidence>
<dbReference type="GO" id="GO:0030145">
    <property type="term" value="F:manganese ion binding"/>
    <property type="evidence" value="ECO:0007669"/>
    <property type="project" value="UniProtKB-ARBA"/>
</dbReference>
<dbReference type="Gene3D" id="3.90.550.50">
    <property type="match status" value="1"/>
</dbReference>
<keyword evidence="17" id="KW-0464">Manganese</keyword>
<keyword evidence="8" id="KW-0808">Transferase</keyword>
<evidence type="ECO:0000256" key="19">
    <source>
        <dbReference type="ARBA" id="ARBA00041226"/>
    </source>
</evidence>
<accession>A0A3P6S2F3</accession>
<evidence type="ECO:0000256" key="18">
    <source>
        <dbReference type="ARBA" id="ARBA00040898"/>
    </source>
</evidence>
<evidence type="ECO:0000259" key="23">
    <source>
        <dbReference type="Pfam" id="PF00370"/>
    </source>
</evidence>
<dbReference type="STRING" id="42156.A0A3P6S2F3"/>
<evidence type="ECO:0000256" key="10">
    <source>
        <dbReference type="ARBA" id="ARBA00022723"/>
    </source>
</evidence>
<comment type="subcellular location">
    <subcellularLocation>
        <location evidence="2">Membrane</location>
        <topology evidence="2">Single-pass type II membrane protein</topology>
    </subcellularLocation>
</comment>
<keyword evidence="11" id="KW-0547">Nucleotide-binding</keyword>
<evidence type="ECO:0000256" key="4">
    <source>
        <dbReference type="ARBA" id="ARBA00006462"/>
    </source>
</evidence>
<dbReference type="PANTHER" id="PTHR23033:SF14">
    <property type="entry name" value="GLYCOPROTEIN-N-ACETYLGALACTOSAMINE 3-BETA-GALACTOSYLTRANSFERASE 1-RELATED"/>
    <property type="match status" value="1"/>
</dbReference>
<proteinExistence type="inferred from homology"/>
<dbReference type="InterPro" id="IPR026050">
    <property type="entry name" value="C1GALT1/C1GALT1_chp1"/>
</dbReference>
<evidence type="ECO:0000256" key="3">
    <source>
        <dbReference type="ARBA" id="ARBA00004922"/>
    </source>
</evidence>
<dbReference type="EC" id="2.4.1.122" evidence="6"/>
<comment type="cofactor">
    <cofactor evidence="1">
        <name>Mn(2+)</name>
        <dbReference type="ChEBI" id="CHEBI:29035"/>
    </cofactor>
</comment>
<comment type="function">
    <text evidence="22">Glycosyltransferase that generates the core 1 O-glycan Gal-beta1-3GalNAc-alpha1-Ser/Thr (T antigen), which is a precursor for many extended O-glycans in glycoproteins.</text>
</comment>
<dbReference type="Pfam" id="PF00370">
    <property type="entry name" value="FGGY_N"/>
    <property type="match status" value="1"/>
</dbReference>
<dbReference type="InterPro" id="IPR003378">
    <property type="entry name" value="Fringe-like_glycosylTrfase"/>
</dbReference>
<dbReference type="GO" id="GO:0016263">
    <property type="term" value="F:glycoprotein-N-acetylgalactosamine 3-beta-galactosyltransferase activity"/>
    <property type="evidence" value="ECO:0007669"/>
    <property type="project" value="UniProtKB-EC"/>
</dbReference>
<dbReference type="SUPFAM" id="SSF53067">
    <property type="entry name" value="Actin-like ATPase domain"/>
    <property type="match status" value="1"/>
</dbReference>
<feature type="domain" description="Carbohydrate kinase FGGY N-terminal" evidence="23">
    <location>
        <begin position="457"/>
        <end position="683"/>
    </location>
</feature>
<keyword evidence="13" id="KW-1133">Transmembrane helix</keyword>